<organism evidence="1 2">
    <name type="scientific">Chryseobacterium piperi</name>
    <dbReference type="NCBI Taxonomy" id="558152"/>
    <lineage>
        <taxon>Bacteria</taxon>
        <taxon>Pseudomonadati</taxon>
        <taxon>Bacteroidota</taxon>
        <taxon>Flavobacteriia</taxon>
        <taxon>Flavobacteriales</taxon>
        <taxon>Weeksellaceae</taxon>
        <taxon>Chryseobacterium group</taxon>
        <taxon>Chryseobacterium</taxon>
    </lineage>
</organism>
<dbReference type="Proteomes" id="UP000028709">
    <property type="component" value="Unassembled WGS sequence"/>
</dbReference>
<name>A0A086ADW0_9FLAO</name>
<dbReference type="AlphaFoldDB" id="A0A086ADW0"/>
<dbReference type="OrthoDB" id="674757at2"/>
<dbReference type="eggNOG" id="ENOG5032XM5">
    <property type="taxonomic scope" value="Bacteria"/>
</dbReference>
<evidence type="ECO:0008006" key="3">
    <source>
        <dbReference type="Google" id="ProtNLM"/>
    </source>
</evidence>
<evidence type="ECO:0000313" key="1">
    <source>
        <dbReference type="EMBL" id="KFF14874.1"/>
    </source>
</evidence>
<keyword evidence="2" id="KW-1185">Reference proteome</keyword>
<dbReference type="KEGG" id="cpip:CJF12_08705"/>
<dbReference type="RefSeq" id="WP_034687997.1">
    <property type="nucleotide sequence ID" value="NZ_CP023049.2"/>
</dbReference>
<evidence type="ECO:0000313" key="2">
    <source>
        <dbReference type="Proteomes" id="UP000028709"/>
    </source>
</evidence>
<sequence>MKINILYLIFGCMLVLECRQEPKETLNINASLEQSSGLTENPLLMIPLTSSINPKNSSMSTLYGNQVAADYAKQNADSKYPQDAVLYEVTWKQKADEFWFGANIPNEIYSVEKIVFNDHPEYGLYKGKFLQKEEVDSRIKASRIALIISQKMAVSP</sequence>
<gene>
    <name evidence="1" type="ORF">IQ37_19010</name>
</gene>
<accession>A0A086ADW0</accession>
<reference evidence="1 2" key="1">
    <citation type="submission" date="2014-07" db="EMBL/GenBank/DDBJ databases">
        <title>Genome of Chryseobacterium piperi CTM.</title>
        <authorList>
            <person name="Pipes S.E."/>
            <person name="Stropko S.J."/>
            <person name="Newman J.D."/>
        </authorList>
    </citation>
    <scope>NUCLEOTIDE SEQUENCE [LARGE SCALE GENOMIC DNA]</scope>
    <source>
        <strain evidence="1 2">CTM</strain>
    </source>
</reference>
<proteinExistence type="predicted"/>
<dbReference type="EMBL" id="JPRJ01000064">
    <property type="protein sequence ID" value="KFF14874.1"/>
    <property type="molecule type" value="Genomic_DNA"/>
</dbReference>
<protein>
    <recommendedName>
        <fullName evidence="3">Cytochrome P460 domain-containing protein</fullName>
    </recommendedName>
</protein>
<comment type="caution">
    <text evidence="1">The sequence shown here is derived from an EMBL/GenBank/DDBJ whole genome shotgun (WGS) entry which is preliminary data.</text>
</comment>